<dbReference type="Proteomes" id="UP000263377">
    <property type="component" value="Unassembled WGS sequence"/>
</dbReference>
<dbReference type="RefSeq" id="WP_117487192.1">
    <property type="nucleotide sequence ID" value="NZ_QVIG01000001.1"/>
</dbReference>
<evidence type="ECO:0008006" key="3">
    <source>
        <dbReference type="Google" id="ProtNLM"/>
    </source>
</evidence>
<evidence type="ECO:0000313" key="2">
    <source>
        <dbReference type="Proteomes" id="UP000263377"/>
    </source>
</evidence>
<dbReference type="AlphaFoldDB" id="A0A372ZTK1"/>
<dbReference type="Gene3D" id="3.40.50.300">
    <property type="entry name" value="P-loop containing nucleotide triphosphate hydrolases"/>
    <property type="match status" value="1"/>
</dbReference>
<dbReference type="EMBL" id="QVIG01000001">
    <property type="protein sequence ID" value="RGD58720.1"/>
    <property type="molecule type" value="Genomic_DNA"/>
</dbReference>
<keyword evidence="2" id="KW-1185">Reference proteome</keyword>
<sequence length="202" mass="22583">MDVTRGFFITIDGLSASGKTTVAPLVAALVDGVHLTDDTLPTFPRMRAEVDAADILAARFHWWMMANHIKSETARAVVGEGRTVVVESYFPRTIATHRAMGHDCAAEYPEGVLVPHVPILLEVDERVRQERLRRRVELGTLSSWHRREEPNVAESSRVYRAFGLLRVDGTDRTPAEVARSIADTVRSYARTASRKAIPHDRN</sequence>
<evidence type="ECO:0000313" key="1">
    <source>
        <dbReference type="EMBL" id="RGD58720.1"/>
    </source>
</evidence>
<dbReference type="SUPFAM" id="SSF52540">
    <property type="entry name" value="P-loop containing nucleoside triphosphate hydrolases"/>
    <property type="match status" value="1"/>
</dbReference>
<proteinExistence type="predicted"/>
<name>A0A372ZTK1_9ACTN</name>
<reference evidence="1 2" key="1">
    <citation type="submission" date="2018-08" db="EMBL/GenBank/DDBJ databases">
        <title>Diversity &amp; Physiological Properties of Lignin-Decomposing Actinobacteria from Soil.</title>
        <authorList>
            <person name="Roh S.G."/>
            <person name="Kim S.B."/>
        </authorList>
    </citation>
    <scope>NUCLEOTIDE SEQUENCE [LARGE SCALE GENOMIC DNA]</scope>
    <source>
        <strain evidence="1 2">MMS17-GH009</strain>
    </source>
</reference>
<protein>
    <recommendedName>
        <fullName evidence="3">Thymidylate kinase</fullName>
    </recommendedName>
</protein>
<dbReference type="Pfam" id="PF13671">
    <property type="entry name" value="AAA_33"/>
    <property type="match status" value="1"/>
</dbReference>
<comment type="caution">
    <text evidence="1">The sequence shown here is derived from an EMBL/GenBank/DDBJ whole genome shotgun (WGS) entry which is preliminary data.</text>
</comment>
<accession>A0A372ZTK1</accession>
<organism evidence="1 2">
    <name type="scientific">Kitasatospora xanthocidica</name>
    <dbReference type="NCBI Taxonomy" id="83382"/>
    <lineage>
        <taxon>Bacteria</taxon>
        <taxon>Bacillati</taxon>
        <taxon>Actinomycetota</taxon>
        <taxon>Actinomycetes</taxon>
        <taxon>Kitasatosporales</taxon>
        <taxon>Streptomycetaceae</taxon>
        <taxon>Kitasatospora</taxon>
    </lineage>
</organism>
<dbReference type="InterPro" id="IPR027417">
    <property type="entry name" value="P-loop_NTPase"/>
</dbReference>
<gene>
    <name evidence="1" type="ORF">DR950_13855</name>
</gene>